<dbReference type="PROSITE" id="PS00463">
    <property type="entry name" value="ZN2_CY6_FUNGAL_1"/>
    <property type="match status" value="1"/>
</dbReference>
<evidence type="ECO:0000256" key="2">
    <source>
        <dbReference type="ARBA" id="ARBA00009382"/>
    </source>
</evidence>
<keyword evidence="5" id="KW-0805">Transcription regulation</keyword>
<organism evidence="10 11">
    <name type="scientific">Candida verbasci</name>
    <dbReference type="NCBI Taxonomy" id="1227364"/>
    <lineage>
        <taxon>Eukaryota</taxon>
        <taxon>Fungi</taxon>
        <taxon>Dikarya</taxon>
        <taxon>Ascomycota</taxon>
        <taxon>Saccharomycotina</taxon>
        <taxon>Pichiomycetes</taxon>
        <taxon>Debaryomycetaceae</taxon>
        <taxon>Candida/Lodderomyces clade</taxon>
        <taxon>Candida</taxon>
    </lineage>
</organism>
<evidence type="ECO:0000256" key="6">
    <source>
        <dbReference type="ARBA" id="ARBA00023125"/>
    </source>
</evidence>
<dbReference type="EMBL" id="CANTUO010000001">
    <property type="protein sequence ID" value="CAI5756318.1"/>
    <property type="molecule type" value="Genomic_DNA"/>
</dbReference>
<dbReference type="GO" id="GO:0005634">
    <property type="term" value="C:nucleus"/>
    <property type="evidence" value="ECO:0007669"/>
    <property type="project" value="UniProtKB-SubCell"/>
</dbReference>
<comment type="caution">
    <text evidence="10">The sequence shown here is derived from an EMBL/GenBank/DDBJ whole genome shotgun (WGS) entry which is preliminary data.</text>
</comment>
<name>A0A9W4XBN6_9ASCO</name>
<evidence type="ECO:0000256" key="4">
    <source>
        <dbReference type="ARBA" id="ARBA00022833"/>
    </source>
</evidence>
<dbReference type="InterPro" id="IPR036864">
    <property type="entry name" value="Zn2-C6_fun-type_DNA-bd_sf"/>
</dbReference>
<evidence type="ECO:0000313" key="10">
    <source>
        <dbReference type="EMBL" id="CAI5756318.1"/>
    </source>
</evidence>
<sequence length="425" mass="48563">MARSKHTRPCDSCAVRKIKCDFENPCSNCQKHNLTCTNDRKRKKSGPKNIKEKTRTTIYNLQTKIPLEISLQCLRLYEAWYYGIWPVVSVDELIKNDSYSLICAISSVVVGQSLFISKPLIPPQIMKIDFLNESLKNRSMEPSTESVLTSFFLHIAFGLKGTQPVGICYLREAITLAQIIGLHKPETYAFIDRKEQHRLRKLYYLLLVSERFMCIEISMPVILEPTIPLPSLDDEEYSVLLNGFRQLVKVFAIPNKSFFNNFNDIQSSQLIITVQRQLDSIGISEVAPDIQKTNIILSKYWMKSLTWNIAKNNNLLELDGCLSIKYPFEIAQSFLKYDLPILSFEFNGPGVSLKLLCIATALIDSIKLSQDPSGYEYVQKLFNIVKQLKNDITVPVKDYVEVEEALNNLDLVQSLFIYSPSTILS</sequence>
<dbReference type="PROSITE" id="PS50048">
    <property type="entry name" value="ZN2_CY6_FUNGAL_2"/>
    <property type="match status" value="1"/>
</dbReference>
<dbReference type="Pfam" id="PF00172">
    <property type="entry name" value="Zn_clus"/>
    <property type="match status" value="1"/>
</dbReference>
<dbReference type="Proteomes" id="UP001152885">
    <property type="component" value="Unassembled WGS sequence"/>
</dbReference>
<dbReference type="GO" id="GO:0008270">
    <property type="term" value="F:zinc ion binding"/>
    <property type="evidence" value="ECO:0007669"/>
    <property type="project" value="InterPro"/>
</dbReference>
<dbReference type="GO" id="GO:0003677">
    <property type="term" value="F:DNA binding"/>
    <property type="evidence" value="ECO:0007669"/>
    <property type="project" value="UniProtKB-KW"/>
</dbReference>
<dbReference type="GO" id="GO:0000981">
    <property type="term" value="F:DNA-binding transcription factor activity, RNA polymerase II-specific"/>
    <property type="evidence" value="ECO:0007669"/>
    <property type="project" value="InterPro"/>
</dbReference>
<comment type="subcellular location">
    <subcellularLocation>
        <location evidence="1">Nucleus</location>
    </subcellularLocation>
</comment>
<protein>
    <recommendedName>
        <fullName evidence="9">Zn(2)-C6 fungal-type domain-containing protein</fullName>
    </recommendedName>
</protein>
<dbReference type="PANTHER" id="PTHR31668:SF18">
    <property type="entry name" value="MALTOSE FERMENTATION REGULATORY PROTEIN MAL13-RELATED"/>
    <property type="match status" value="1"/>
</dbReference>
<dbReference type="AlphaFoldDB" id="A0A9W4XBN6"/>
<dbReference type="Gene3D" id="4.10.240.10">
    <property type="entry name" value="Zn(2)-C6 fungal-type DNA-binding domain"/>
    <property type="match status" value="1"/>
</dbReference>
<keyword evidence="6" id="KW-0238">DNA-binding</keyword>
<proteinExistence type="inferred from homology"/>
<keyword evidence="8" id="KW-0539">Nucleus</keyword>
<evidence type="ECO:0000259" key="9">
    <source>
        <dbReference type="PROSITE" id="PS50048"/>
    </source>
</evidence>
<accession>A0A9W4XBN6</accession>
<dbReference type="PANTHER" id="PTHR31668">
    <property type="entry name" value="GLUCOSE TRANSPORT TRANSCRIPTION REGULATOR RGT1-RELATED-RELATED"/>
    <property type="match status" value="1"/>
</dbReference>
<evidence type="ECO:0000256" key="3">
    <source>
        <dbReference type="ARBA" id="ARBA00022723"/>
    </source>
</evidence>
<gene>
    <name evidence="10" type="ORF">CANVERA_P0834</name>
</gene>
<evidence type="ECO:0000256" key="7">
    <source>
        <dbReference type="ARBA" id="ARBA00023163"/>
    </source>
</evidence>
<dbReference type="CDD" id="cd00067">
    <property type="entry name" value="GAL4"/>
    <property type="match status" value="1"/>
</dbReference>
<evidence type="ECO:0000256" key="8">
    <source>
        <dbReference type="ARBA" id="ARBA00023242"/>
    </source>
</evidence>
<reference evidence="10" key="1">
    <citation type="submission" date="2022-12" db="EMBL/GenBank/DDBJ databases">
        <authorList>
            <person name="Brejova B."/>
        </authorList>
    </citation>
    <scope>NUCLEOTIDE SEQUENCE</scope>
</reference>
<evidence type="ECO:0000256" key="1">
    <source>
        <dbReference type="ARBA" id="ARBA00004123"/>
    </source>
</evidence>
<evidence type="ECO:0000256" key="5">
    <source>
        <dbReference type="ARBA" id="ARBA00023015"/>
    </source>
</evidence>
<dbReference type="InterPro" id="IPR050797">
    <property type="entry name" value="Carb_Metab_Trans_Reg"/>
</dbReference>
<dbReference type="CDD" id="cd12148">
    <property type="entry name" value="fungal_TF_MHR"/>
    <property type="match status" value="1"/>
</dbReference>
<comment type="similarity">
    <text evidence="2">Belongs to the MAL13 family.</text>
</comment>
<keyword evidence="7" id="KW-0804">Transcription</keyword>
<evidence type="ECO:0000313" key="11">
    <source>
        <dbReference type="Proteomes" id="UP001152885"/>
    </source>
</evidence>
<dbReference type="SUPFAM" id="SSF57701">
    <property type="entry name" value="Zn2/Cys6 DNA-binding domain"/>
    <property type="match status" value="1"/>
</dbReference>
<keyword evidence="3" id="KW-0479">Metal-binding</keyword>
<keyword evidence="4" id="KW-0862">Zinc</keyword>
<dbReference type="OrthoDB" id="2740448at2759"/>
<dbReference type="SMART" id="SM00066">
    <property type="entry name" value="GAL4"/>
    <property type="match status" value="1"/>
</dbReference>
<dbReference type="InterPro" id="IPR001138">
    <property type="entry name" value="Zn2Cys6_DnaBD"/>
</dbReference>
<feature type="domain" description="Zn(2)-C6 fungal-type" evidence="9">
    <location>
        <begin position="9"/>
        <end position="38"/>
    </location>
</feature>
<keyword evidence="11" id="KW-1185">Reference proteome</keyword>